<keyword evidence="2" id="KW-1015">Disulfide bond</keyword>
<dbReference type="InterPro" id="IPR052444">
    <property type="entry name" value="Spz/Toll_ligand-like"/>
</dbReference>
<keyword evidence="1" id="KW-0732">Signal</keyword>
<dbReference type="PANTHER" id="PTHR23199:SF12">
    <property type="entry name" value="NEUROTROPHIN 1-RELATED"/>
    <property type="match status" value="1"/>
</dbReference>
<evidence type="ECO:0000256" key="1">
    <source>
        <dbReference type="ARBA" id="ARBA00022729"/>
    </source>
</evidence>
<reference evidence="5" key="2">
    <citation type="submission" date="2022-10" db="EMBL/GenBank/DDBJ databases">
        <authorList>
            <consortium name="ENA_rothamsted_submissions"/>
            <consortium name="culmorum"/>
            <person name="King R."/>
        </authorList>
    </citation>
    <scope>NUCLEOTIDE SEQUENCE</scope>
</reference>
<sequence>MYEQLYKVKSDNGEWRTVVQAPEKNFVQKVRLETCLSENQECFEVILKMPGFKTYCKQQYNKWSFVVEATDGSSNTENITVSLPTCCSCHYKTG</sequence>
<dbReference type="GO" id="GO:0005121">
    <property type="term" value="F:Toll binding"/>
    <property type="evidence" value="ECO:0007669"/>
    <property type="project" value="TreeGrafter"/>
</dbReference>
<dbReference type="EMBL" id="OU893338">
    <property type="protein sequence ID" value="CAG9795402.1"/>
    <property type="molecule type" value="Genomic_DNA"/>
</dbReference>
<protein>
    <recommendedName>
        <fullName evidence="4">Spaetzle domain-containing protein</fullName>
    </recommendedName>
</protein>
<dbReference type="GO" id="GO:0005615">
    <property type="term" value="C:extracellular space"/>
    <property type="evidence" value="ECO:0007669"/>
    <property type="project" value="UniProtKB-ARBA"/>
</dbReference>
<keyword evidence="3" id="KW-0325">Glycoprotein</keyword>
<dbReference type="GO" id="GO:0008083">
    <property type="term" value="F:growth factor activity"/>
    <property type="evidence" value="ECO:0007669"/>
    <property type="project" value="TreeGrafter"/>
</dbReference>
<gene>
    <name evidence="5" type="ORF">DIATSA_LOCUS12671</name>
</gene>
<evidence type="ECO:0000259" key="4">
    <source>
        <dbReference type="Pfam" id="PF16077"/>
    </source>
</evidence>
<proteinExistence type="predicted"/>
<dbReference type="InterPro" id="IPR029034">
    <property type="entry name" value="Cystine-knot_cytokine"/>
</dbReference>
<dbReference type="OrthoDB" id="7035242at2759"/>
<evidence type="ECO:0000256" key="3">
    <source>
        <dbReference type="ARBA" id="ARBA00023180"/>
    </source>
</evidence>
<evidence type="ECO:0000256" key="2">
    <source>
        <dbReference type="ARBA" id="ARBA00023157"/>
    </source>
</evidence>
<dbReference type="SUPFAM" id="SSF57501">
    <property type="entry name" value="Cystine-knot cytokines"/>
    <property type="match status" value="1"/>
</dbReference>
<accession>A0A9N9RFV7</accession>
<dbReference type="GO" id="GO:0045087">
    <property type="term" value="P:innate immune response"/>
    <property type="evidence" value="ECO:0007669"/>
    <property type="project" value="TreeGrafter"/>
</dbReference>
<evidence type="ECO:0000313" key="5">
    <source>
        <dbReference type="EMBL" id="CAG9795402.1"/>
    </source>
</evidence>
<feature type="domain" description="Spaetzle" evidence="4">
    <location>
        <begin position="8"/>
        <end position="91"/>
    </location>
</feature>
<name>A0A9N9RFV7_9NEOP</name>
<dbReference type="Proteomes" id="UP001153714">
    <property type="component" value="Chromosome 7"/>
</dbReference>
<dbReference type="AlphaFoldDB" id="A0A9N9RFV7"/>
<dbReference type="PANTHER" id="PTHR23199">
    <property type="entry name" value="NEUROTROPHIN 1-RELATED"/>
    <property type="match status" value="1"/>
</dbReference>
<organism evidence="5 6">
    <name type="scientific">Diatraea saccharalis</name>
    <name type="common">sugarcane borer</name>
    <dbReference type="NCBI Taxonomy" id="40085"/>
    <lineage>
        <taxon>Eukaryota</taxon>
        <taxon>Metazoa</taxon>
        <taxon>Ecdysozoa</taxon>
        <taxon>Arthropoda</taxon>
        <taxon>Hexapoda</taxon>
        <taxon>Insecta</taxon>
        <taxon>Pterygota</taxon>
        <taxon>Neoptera</taxon>
        <taxon>Endopterygota</taxon>
        <taxon>Lepidoptera</taxon>
        <taxon>Glossata</taxon>
        <taxon>Ditrysia</taxon>
        <taxon>Pyraloidea</taxon>
        <taxon>Crambidae</taxon>
        <taxon>Crambinae</taxon>
        <taxon>Diatraea</taxon>
    </lineage>
</organism>
<dbReference type="GO" id="GO:0021556">
    <property type="term" value="P:central nervous system formation"/>
    <property type="evidence" value="ECO:0007669"/>
    <property type="project" value="TreeGrafter"/>
</dbReference>
<dbReference type="Gene3D" id="2.10.90.10">
    <property type="entry name" value="Cystine-knot cytokines"/>
    <property type="match status" value="1"/>
</dbReference>
<dbReference type="InterPro" id="IPR032104">
    <property type="entry name" value="Spaetzle"/>
</dbReference>
<evidence type="ECO:0000313" key="6">
    <source>
        <dbReference type="Proteomes" id="UP001153714"/>
    </source>
</evidence>
<keyword evidence="6" id="KW-1185">Reference proteome</keyword>
<reference evidence="5" key="1">
    <citation type="submission" date="2021-12" db="EMBL/GenBank/DDBJ databases">
        <authorList>
            <person name="King R."/>
        </authorList>
    </citation>
    <scope>NUCLEOTIDE SEQUENCE</scope>
</reference>
<dbReference type="Pfam" id="PF16077">
    <property type="entry name" value="Spaetzle"/>
    <property type="match status" value="1"/>
</dbReference>